<organism evidence="24 25">
    <name type="scientific">Monopterus albus</name>
    <name type="common">Swamp eel</name>
    <dbReference type="NCBI Taxonomy" id="43700"/>
    <lineage>
        <taxon>Eukaryota</taxon>
        <taxon>Metazoa</taxon>
        <taxon>Chordata</taxon>
        <taxon>Craniata</taxon>
        <taxon>Vertebrata</taxon>
        <taxon>Euteleostomi</taxon>
        <taxon>Actinopterygii</taxon>
        <taxon>Neopterygii</taxon>
        <taxon>Teleostei</taxon>
        <taxon>Neoteleostei</taxon>
        <taxon>Acanthomorphata</taxon>
        <taxon>Anabantaria</taxon>
        <taxon>Synbranchiformes</taxon>
        <taxon>Synbranchidae</taxon>
        <taxon>Monopterus</taxon>
    </lineage>
</organism>
<feature type="transmembrane region" description="Helical" evidence="22">
    <location>
        <begin position="88"/>
        <end position="109"/>
    </location>
</feature>
<evidence type="ECO:0000256" key="5">
    <source>
        <dbReference type="ARBA" id="ARBA00022475"/>
    </source>
</evidence>
<dbReference type="GO" id="GO:0046872">
    <property type="term" value="F:metal ion binding"/>
    <property type="evidence" value="ECO:0007669"/>
    <property type="project" value="UniProtKB-KW"/>
</dbReference>
<dbReference type="CTD" id="79901"/>
<dbReference type="PROSITE" id="PS50939">
    <property type="entry name" value="CYTOCHROME_B561"/>
    <property type="match status" value="1"/>
</dbReference>
<keyword evidence="8" id="KW-0479">Metal-binding</keyword>
<proteinExistence type="predicted"/>
<comment type="catalytic activity">
    <reaction evidence="20">
        <text>Cu(2+)(out) + L-ascorbate(in) = Cu(+)(out) + monodehydro-L-ascorbate radical(in) + H(+)</text>
        <dbReference type="Rhea" id="RHEA:66656"/>
        <dbReference type="ChEBI" id="CHEBI:15378"/>
        <dbReference type="ChEBI" id="CHEBI:29036"/>
        <dbReference type="ChEBI" id="CHEBI:38290"/>
        <dbReference type="ChEBI" id="CHEBI:49552"/>
        <dbReference type="ChEBI" id="CHEBI:59513"/>
    </reaction>
    <physiologicalReaction direction="left-to-right" evidence="20">
        <dbReference type="Rhea" id="RHEA:66657"/>
    </physiologicalReaction>
</comment>
<evidence type="ECO:0000256" key="13">
    <source>
        <dbReference type="ARBA" id="ARBA00023004"/>
    </source>
</evidence>
<keyword evidence="11 22" id="KW-1133">Transmembrane helix</keyword>
<evidence type="ECO:0000259" key="23">
    <source>
        <dbReference type="PROSITE" id="PS50939"/>
    </source>
</evidence>
<protein>
    <recommendedName>
        <fullName evidence="16">Plasma membrane ascorbate-dependent reductase CYBRD1</fullName>
        <ecNumber evidence="15">7.2.1.3</ecNumber>
    </recommendedName>
    <alternativeName>
        <fullName evidence="17">Cytochrome b reductase 1</fullName>
    </alternativeName>
</protein>
<dbReference type="EC" id="7.2.1.3" evidence="15"/>
<comment type="subcellular location">
    <subcellularLocation>
        <location evidence="2">Apical cell membrane</location>
        <topology evidence="2">Multi-pass membrane protein</topology>
    </subcellularLocation>
</comment>
<evidence type="ECO:0000256" key="16">
    <source>
        <dbReference type="ARBA" id="ARBA00024244"/>
    </source>
</evidence>
<dbReference type="InterPro" id="IPR043205">
    <property type="entry name" value="CYB561/CYBRD1-like"/>
</dbReference>
<evidence type="ECO:0000256" key="2">
    <source>
        <dbReference type="ARBA" id="ARBA00004424"/>
    </source>
</evidence>
<evidence type="ECO:0000256" key="12">
    <source>
        <dbReference type="ARBA" id="ARBA00023002"/>
    </source>
</evidence>
<evidence type="ECO:0000256" key="21">
    <source>
        <dbReference type="SAM" id="MobiDB-lite"/>
    </source>
</evidence>
<dbReference type="GO" id="GO:0016324">
    <property type="term" value="C:apical plasma membrane"/>
    <property type="evidence" value="ECO:0007669"/>
    <property type="project" value="UniProtKB-SubCell"/>
</dbReference>
<dbReference type="PANTHER" id="PTHR10106">
    <property type="entry name" value="CYTOCHROME B561-RELATED"/>
    <property type="match status" value="1"/>
</dbReference>
<evidence type="ECO:0000256" key="6">
    <source>
        <dbReference type="ARBA" id="ARBA00022617"/>
    </source>
</evidence>
<feature type="transmembrane region" description="Helical" evidence="22">
    <location>
        <begin position="161"/>
        <end position="182"/>
    </location>
</feature>
<keyword evidence="4" id="KW-0813">Transport</keyword>
<evidence type="ECO:0000256" key="10">
    <source>
        <dbReference type="ARBA" id="ARBA00022982"/>
    </source>
</evidence>
<evidence type="ECO:0000313" key="25">
    <source>
        <dbReference type="Proteomes" id="UP000261600"/>
    </source>
</evidence>
<accession>A0A3Q3J143</accession>
<dbReference type="GO" id="GO:0005765">
    <property type="term" value="C:lysosomal membrane"/>
    <property type="evidence" value="ECO:0007669"/>
    <property type="project" value="TreeGrafter"/>
</dbReference>
<feature type="domain" description="Cytochrome b561" evidence="23">
    <location>
        <begin position="1"/>
        <end position="183"/>
    </location>
</feature>
<dbReference type="GeneID" id="109958138"/>
<keyword evidence="10" id="KW-0249">Electron transport</keyword>
<evidence type="ECO:0000256" key="9">
    <source>
        <dbReference type="ARBA" id="ARBA00022967"/>
    </source>
</evidence>
<evidence type="ECO:0000256" key="19">
    <source>
        <dbReference type="ARBA" id="ARBA00048457"/>
    </source>
</evidence>
<reference evidence="24" key="1">
    <citation type="submission" date="2025-08" db="UniProtKB">
        <authorList>
            <consortium name="Ensembl"/>
        </authorList>
    </citation>
    <scope>IDENTIFICATION</scope>
</reference>
<dbReference type="Gene3D" id="1.20.120.1770">
    <property type="match status" value="1"/>
</dbReference>
<dbReference type="Ensembl" id="ENSMALT00000012204.1">
    <property type="protein sequence ID" value="ENSMALP00000011948.1"/>
    <property type="gene ID" value="ENSMALG00000008479.1"/>
</dbReference>
<dbReference type="PANTHER" id="PTHR10106:SF12">
    <property type="entry name" value="PLASMA MEMBRANE ASCORBATE-DEPENDENT REDUCTASE CYBRD1"/>
    <property type="match status" value="1"/>
</dbReference>
<keyword evidence="7 22" id="KW-0812">Transmembrane</keyword>
<evidence type="ECO:0000256" key="3">
    <source>
        <dbReference type="ARBA" id="ARBA00011738"/>
    </source>
</evidence>
<dbReference type="AlphaFoldDB" id="A0A3Q3J143"/>
<keyword evidence="25" id="KW-1185">Reference proteome</keyword>
<reference evidence="24" key="2">
    <citation type="submission" date="2025-09" db="UniProtKB">
        <authorList>
            <consortium name="Ensembl"/>
        </authorList>
    </citation>
    <scope>IDENTIFICATION</scope>
</reference>
<evidence type="ECO:0000256" key="15">
    <source>
        <dbReference type="ARBA" id="ARBA00024225"/>
    </source>
</evidence>
<feature type="transmembrane region" description="Helical" evidence="22">
    <location>
        <begin position="6"/>
        <end position="35"/>
    </location>
</feature>
<evidence type="ECO:0000256" key="18">
    <source>
        <dbReference type="ARBA" id="ARBA00047447"/>
    </source>
</evidence>
<feature type="compositionally biased region" description="Basic and acidic residues" evidence="21">
    <location>
        <begin position="227"/>
        <end position="241"/>
    </location>
</feature>
<sequence>MEDLKQFLVVLSAAAAGGVVFIFLHGMAIIVYRLPWTWQCSKLMMKFIHAGLNLLAFIFAVISLVAVFDFHNGAKIPNLYSLHSWLGLVVVILYGMQLVLGVGMFLIPVTPVSWRAALMPVHVYSGLLLFTSIIAVALMGITEKLIFGLNNPKYKDLPPEAIFVNILGVFLVVFGALVLWIVTRPSWKRPSEQTLHILHTSGGGEDSTKVGPAMSQLSVGTDAEASEDVRRRNNRLDDQTN</sequence>
<evidence type="ECO:0000313" key="24">
    <source>
        <dbReference type="Ensembl" id="ENSMALP00000011948.1"/>
    </source>
</evidence>
<evidence type="ECO:0000256" key="22">
    <source>
        <dbReference type="SAM" id="Phobius"/>
    </source>
</evidence>
<dbReference type="Pfam" id="PF03188">
    <property type="entry name" value="Cytochrom_B561"/>
    <property type="match status" value="1"/>
</dbReference>
<comment type="catalytic activity">
    <reaction evidence="19">
        <text>Fe(3+)(out) + L-ascorbate(in) = monodehydro-L-ascorbate radical(in) + Fe(2+)(out) + H(+)</text>
        <dbReference type="Rhea" id="RHEA:30403"/>
        <dbReference type="ChEBI" id="CHEBI:15378"/>
        <dbReference type="ChEBI" id="CHEBI:29033"/>
        <dbReference type="ChEBI" id="CHEBI:29034"/>
        <dbReference type="ChEBI" id="CHEBI:38290"/>
        <dbReference type="ChEBI" id="CHEBI:59513"/>
        <dbReference type="EC" id="7.2.1.3"/>
    </reaction>
    <physiologicalReaction direction="left-to-right" evidence="19">
        <dbReference type="Rhea" id="RHEA:30404"/>
    </physiologicalReaction>
</comment>
<evidence type="ECO:0000256" key="11">
    <source>
        <dbReference type="ARBA" id="ARBA00022989"/>
    </source>
</evidence>
<evidence type="ECO:0000256" key="20">
    <source>
        <dbReference type="ARBA" id="ARBA00049459"/>
    </source>
</evidence>
<dbReference type="SMART" id="SM00665">
    <property type="entry name" value="B561"/>
    <property type="match status" value="1"/>
</dbReference>
<comment type="subunit">
    <text evidence="3">Homodimer.</text>
</comment>
<dbReference type="Proteomes" id="UP000261600">
    <property type="component" value="Unplaced"/>
</dbReference>
<feature type="transmembrane region" description="Helical" evidence="22">
    <location>
        <begin position="47"/>
        <end position="68"/>
    </location>
</feature>
<evidence type="ECO:0000256" key="1">
    <source>
        <dbReference type="ARBA" id="ARBA00001970"/>
    </source>
</evidence>
<evidence type="ECO:0000256" key="17">
    <source>
        <dbReference type="ARBA" id="ARBA00031718"/>
    </source>
</evidence>
<dbReference type="InterPro" id="IPR006593">
    <property type="entry name" value="Cyt_b561/ferric_Rdtase_TM"/>
</dbReference>
<keyword evidence="12" id="KW-0560">Oxidoreductase</keyword>
<comment type="cofactor">
    <cofactor evidence="1">
        <name>heme b</name>
        <dbReference type="ChEBI" id="CHEBI:60344"/>
    </cofactor>
</comment>
<feature type="transmembrane region" description="Helical" evidence="22">
    <location>
        <begin position="121"/>
        <end position="141"/>
    </location>
</feature>
<feature type="region of interest" description="Disordered" evidence="21">
    <location>
        <begin position="198"/>
        <end position="241"/>
    </location>
</feature>
<comment type="catalytic activity">
    <reaction evidence="18">
        <text>monodehydro-L-ascorbate radical(out) + L-ascorbate(in) = monodehydro-L-ascorbate radical(in) + L-ascorbate(out)</text>
        <dbReference type="Rhea" id="RHEA:66524"/>
        <dbReference type="ChEBI" id="CHEBI:38290"/>
        <dbReference type="ChEBI" id="CHEBI:59513"/>
    </reaction>
    <physiologicalReaction direction="left-to-right" evidence="18">
        <dbReference type="Rhea" id="RHEA:66525"/>
    </physiologicalReaction>
</comment>
<keyword evidence="9" id="KW-1278">Translocase</keyword>
<keyword evidence="5" id="KW-1003">Cell membrane</keyword>
<evidence type="ECO:0000256" key="8">
    <source>
        <dbReference type="ARBA" id="ARBA00022723"/>
    </source>
</evidence>
<keyword evidence="14 22" id="KW-0472">Membrane</keyword>
<keyword evidence="6" id="KW-0349">Heme</keyword>
<evidence type="ECO:0000256" key="14">
    <source>
        <dbReference type="ARBA" id="ARBA00023136"/>
    </source>
</evidence>
<evidence type="ECO:0000256" key="7">
    <source>
        <dbReference type="ARBA" id="ARBA00022692"/>
    </source>
</evidence>
<dbReference type="GO" id="GO:0140571">
    <property type="term" value="F:transmembrane ascorbate ferrireductase activity"/>
    <property type="evidence" value="ECO:0007669"/>
    <property type="project" value="UniProtKB-EC"/>
</dbReference>
<keyword evidence="13" id="KW-0408">Iron</keyword>
<name>A0A3Q3J143_MONAL</name>
<dbReference type="FunFam" id="1.20.120.1770:FF:000001">
    <property type="entry name" value="Cytochrome b reductase 1"/>
    <property type="match status" value="1"/>
</dbReference>
<evidence type="ECO:0000256" key="4">
    <source>
        <dbReference type="ARBA" id="ARBA00022448"/>
    </source>
</evidence>
<dbReference type="RefSeq" id="XP_020452200.1">
    <property type="nucleotide sequence ID" value="XM_020596544.1"/>
</dbReference>